<evidence type="ECO:0000259" key="7">
    <source>
        <dbReference type="Pfam" id="PF00561"/>
    </source>
</evidence>
<evidence type="ECO:0000313" key="9">
    <source>
        <dbReference type="Proteomes" id="UP001578633"/>
    </source>
</evidence>
<keyword evidence="5" id="KW-0576">Peroxisome</keyword>
<keyword evidence="4" id="KW-0843">Virulence</keyword>
<name>A0ABR3UWD3_9PLEO</name>
<dbReference type="SUPFAM" id="SSF53474">
    <property type="entry name" value="alpha/beta-Hydrolases"/>
    <property type="match status" value="1"/>
</dbReference>
<keyword evidence="9" id="KW-1185">Reference proteome</keyword>
<evidence type="ECO:0000256" key="2">
    <source>
        <dbReference type="ARBA" id="ARBA00005668"/>
    </source>
</evidence>
<evidence type="ECO:0000313" key="8">
    <source>
        <dbReference type="EMBL" id="KAL1800786.1"/>
    </source>
</evidence>
<dbReference type="Gene3D" id="3.40.50.1820">
    <property type="entry name" value="alpha/beta hydrolase"/>
    <property type="match status" value="1"/>
</dbReference>
<evidence type="ECO:0000256" key="4">
    <source>
        <dbReference type="ARBA" id="ARBA00023026"/>
    </source>
</evidence>
<reference evidence="8 9" key="1">
    <citation type="submission" date="2024-09" db="EMBL/GenBank/DDBJ databases">
        <title>T2T genomes of carrot and Alternaria dauci and their utility for understanding host-pathogen interaction during carrot leaf blight disease.</title>
        <authorList>
            <person name="Liu W."/>
            <person name="Xu S."/>
            <person name="Ou C."/>
            <person name="Liu X."/>
            <person name="Zhuang F."/>
            <person name="Deng X.W."/>
        </authorList>
    </citation>
    <scope>NUCLEOTIDE SEQUENCE [LARGE SCALE GENOMIC DNA]</scope>
    <source>
        <strain evidence="8 9">A2016</strain>
    </source>
</reference>
<keyword evidence="3" id="KW-0378">Hydrolase</keyword>
<dbReference type="PANTHER" id="PTHR43329">
    <property type="entry name" value="EPOXIDE HYDROLASE"/>
    <property type="match status" value="1"/>
</dbReference>
<comment type="subcellular location">
    <subcellularLocation>
        <location evidence="1">Peroxisome</location>
    </subcellularLocation>
</comment>
<dbReference type="GeneID" id="96081450"/>
<dbReference type="Pfam" id="PF00561">
    <property type="entry name" value="Abhydrolase_1"/>
    <property type="match status" value="1"/>
</dbReference>
<dbReference type="PRINTS" id="PR00412">
    <property type="entry name" value="EPOXHYDRLASE"/>
</dbReference>
<gene>
    <name evidence="8" type="ORF">ACET3X_001128</name>
</gene>
<dbReference type="InterPro" id="IPR029058">
    <property type="entry name" value="AB_hydrolase_fold"/>
</dbReference>
<dbReference type="Proteomes" id="UP001578633">
    <property type="component" value="Chromosome 1"/>
</dbReference>
<dbReference type="RefSeq" id="XP_069311370.1">
    <property type="nucleotide sequence ID" value="XM_069446385.1"/>
</dbReference>
<comment type="caution">
    <text evidence="8">The sequence shown here is derived from an EMBL/GenBank/DDBJ whole genome shotgun (WGS) entry which is preliminary data.</text>
</comment>
<evidence type="ECO:0000256" key="6">
    <source>
        <dbReference type="ARBA" id="ARBA00038334"/>
    </source>
</evidence>
<proteinExistence type="inferred from homology"/>
<feature type="domain" description="AB hydrolase-1" evidence="7">
    <location>
        <begin position="29"/>
        <end position="314"/>
    </location>
</feature>
<sequence length="335" mass="38033">MDAFEKKTLKTSRGYTYTYYTSTGDKSLPALLFLHGWPDHAAMWADVAGPLRSKYPIIVPDMLGYDGTDKPTDTSAYCWDGMANDLVEIIEAEQHEKVVSIGHDWGSVAASRLCQHYPDRVVGLINLNVPYTPLFREPFDLKTMNDTTEKHFGYRIFSYWEVFTADDGAELVDKNLERLYHVMHGQGETMKDLFCTPGALREYLVNGATTPIRLRPFAESPAFKSAFLSRFARDSMAAPFNWYKANTTNVQYESDRVLPDTADKLDIPVLYIGATEDLVCRPETLIPSIQRGLLPRLEQAEMVKAQHWVTYENPGPVVERISEWLGRQFGKQGIL</sequence>
<protein>
    <recommendedName>
        <fullName evidence="7">AB hydrolase-1 domain-containing protein</fullName>
    </recommendedName>
</protein>
<evidence type="ECO:0000256" key="5">
    <source>
        <dbReference type="ARBA" id="ARBA00023140"/>
    </source>
</evidence>
<dbReference type="InterPro" id="IPR000639">
    <property type="entry name" value="Epox_hydrolase-like"/>
</dbReference>
<evidence type="ECO:0000256" key="1">
    <source>
        <dbReference type="ARBA" id="ARBA00004275"/>
    </source>
</evidence>
<evidence type="ECO:0000256" key="3">
    <source>
        <dbReference type="ARBA" id="ARBA00022801"/>
    </source>
</evidence>
<dbReference type="EMBL" id="JBHGVX010000001">
    <property type="protein sequence ID" value="KAL1800786.1"/>
    <property type="molecule type" value="Genomic_DNA"/>
</dbReference>
<dbReference type="InterPro" id="IPR000073">
    <property type="entry name" value="AB_hydrolase_1"/>
</dbReference>
<accession>A0ABR3UWD3</accession>
<comment type="similarity">
    <text evidence="2">Belongs to the AB hydrolase superfamily. AKT2 hydrolase family.</text>
</comment>
<comment type="similarity">
    <text evidence="6">Belongs to the AB hydrolase superfamily. Epoxide hydrolase family.</text>
</comment>
<organism evidence="8 9">
    <name type="scientific">Alternaria dauci</name>
    <dbReference type="NCBI Taxonomy" id="48095"/>
    <lineage>
        <taxon>Eukaryota</taxon>
        <taxon>Fungi</taxon>
        <taxon>Dikarya</taxon>
        <taxon>Ascomycota</taxon>
        <taxon>Pezizomycotina</taxon>
        <taxon>Dothideomycetes</taxon>
        <taxon>Pleosporomycetidae</taxon>
        <taxon>Pleosporales</taxon>
        <taxon>Pleosporineae</taxon>
        <taxon>Pleosporaceae</taxon>
        <taxon>Alternaria</taxon>
        <taxon>Alternaria sect. Porri</taxon>
    </lineage>
</organism>